<name>A0A5C7IEU6_9ROSI</name>
<keyword evidence="2" id="KW-0813">Transport</keyword>
<dbReference type="SUPFAM" id="SSF48371">
    <property type="entry name" value="ARM repeat"/>
    <property type="match status" value="1"/>
</dbReference>
<reference evidence="5" key="1">
    <citation type="journal article" date="2019" name="Gigascience">
        <title>De novo genome assembly of the endangered Acer yangbiense, a plant species with extremely small populations endemic to Yunnan Province, China.</title>
        <authorList>
            <person name="Yang J."/>
            <person name="Wariss H.M."/>
            <person name="Tao L."/>
            <person name="Zhang R."/>
            <person name="Yun Q."/>
            <person name="Hollingsworth P."/>
            <person name="Dao Z."/>
            <person name="Luo G."/>
            <person name="Guo H."/>
            <person name="Ma Y."/>
            <person name="Sun W."/>
        </authorList>
    </citation>
    <scope>NUCLEOTIDE SEQUENCE [LARGE SCALE GENOMIC DNA]</scope>
    <source>
        <strain evidence="5">cv. Malutang</strain>
    </source>
</reference>
<protein>
    <recommendedName>
        <fullName evidence="6">Importin N-terminal domain-containing protein</fullName>
    </recommendedName>
</protein>
<proteinExistence type="inferred from homology"/>
<evidence type="ECO:0008006" key="6">
    <source>
        <dbReference type="Google" id="ProtNLM"/>
    </source>
</evidence>
<dbReference type="Gene3D" id="1.25.10.10">
    <property type="entry name" value="Leucine-rich Repeat Variant"/>
    <property type="match status" value="1"/>
</dbReference>
<evidence type="ECO:0000313" key="4">
    <source>
        <dbReference type="EMBL" id="TXG67867.1"/>
    </source>
</evidence>
<accession>A0A5C7IEU6</accession>
<dbReference type="Proteomes" id="UP000323000">
    <property type="component" value="Chromosome 3"/>
</dbReference>
<dbReference type="InterPro" id="IPR016024">
    <property type="entry name" value="ARM-type_fold"/>
</dbReference>
<keyword evidence="5" id="KW-1185">Reference proteome</keyword>
<dbReference type="InterPro" id="IPR011989">
    <property type="entry name" value="ARM-like"/>
</dbReference>
<evidence type="ECO:0000256" key="2">
    <source>
        <dbReference type="ARBA" id="ARBA00022448"/>
    </source>
</evidence>
<evidence type="ECO:0000256" key="1">
    <source>
        <dbReference type="ARBA" id="ARBA00010394"/>
    </source>
</evidence>
<dbReference type="EMBL" id="VAHF01000003">
    <property type="protein sequence ID" value="TXG67867.1"/>
    <property type="molecule type" value="Genomic_DNA"/>
</dbReference>
<evidence type="ECO:0000313" key="5">
    <source>
        <dbReference type="Proteomes" id="UP000323000"/>
    </source>
</evidence>
<comment type="similarity">
    <text evidence="1">Belongs to the importin alpha family.</text>
</comment>
<comment type="caution">
    <text evidence="4">The sequence shown here is derived from an EMBL/GenBank/DDBJ whole genome shotgun (WGS) entry which is preliminary data.</text>
</comment>
<sequence>MVDELLFTTSRLEATTRLRSDDLNEQTIWALGNVAGDSTEYRDMILRLEAMNPLIALVWKFRVEFEVNSSKLRTVVRTLSNLYYGKPPPPFEKV</sequence>
<dbReference type="PANTHER" id="PTHR23316">
    <property type="entry name" value="IMPORTIN ALPHA"/>
    <property type="match status" value="1"/>
</dbReference>
<gene>
    <name evidence="4" type="ORF">EZV62_009142</name>
</gene>
<evidence type="ECO:0000256" key="3">
    <source>
        <dbReference type="ARBA" id="ARBA00022927"/>
    </source>
</evidence>
<dbReference type="GO" id="GO:0015031">
    <property type="term" value="P:protein transport"/>
    <property type="evidence" value="ECO:0007669"/>
    <property type="project" value="UniProtKB-KW"/>
</dbReference>
<keyword evidence="3" id="KW-0653">Protein transport</keyword>
<organism evidence="4 5">
    <name type="scientific">Acer yangbiense</name>
    <dbReference type="NCBI Taxonomy" id="1000413"/>
    <lineage>
        <taxon>Eukaryota</taxon>
        <taxon>Viridiplantae</taxon>
        <taxon>Streptophyta</taxon>
        <taxon>Embryophyta</taxon>
        <taxon>Tracheophyta</taxon>
        <taxon>Spermatophyta</taxon>
        <taxon>Magnoliopsida</taxon>
        <taxon>eudicotyledons</taxon>
        <taxon>Gunneridae</taxon>
        <taxon>Pentapetalae</taxon>
        <taxon>rosids</taxon>
        <taxon>malvids</taxon>
        <taxon>Sapindales</taxon>
        <taxon>Sapindaceae</taxon>
        <taxon>Hippocastanoideae</taxon>
        <taxon>Acereae</taxon>
        <taxon>Acer</taxon>
    </lineage>
</organism>
<dbReference type="AlphaFoldDB" id="A0A5C7IEU6"/>
<dbReference type="OrthoDB" id="10266088at2759"/>